<evidence type="ECO:0000256" key="6">
    <source>
        <dbReference type="SAM" id="MobiDB-lite"/>
    </source>
</evidence>
<keyword evidence="5" id="KW-0539">Nucleus</keyword>
<feature type="compositionally biased region" description="Basic and acidic residues" evidence="6">
    <location>
        <begin position="149"/>
        <end position="162"/>
    </location>
</feature>
<accession>A0A175VWR5</accession>
<protein>
    <submittedName>
        <fullName evidence="8">DnaJ subfamily C member 17</fullName>
    </submittedName>
</protein>
<dbReference type="PANTHER" id="PTHR44313:SF1">
    <property type="entry name" value="DNAJ HOMOLOG SUBFAMILY C MEMBER 17"/>
    <property type="match status" value="1"/>
</dbReference>
<feature type="domain" description="J" evidence="7">
    <location>
        <begin position="19"/>
        <end position="83"/>
    </location>
</feature>
<feature type="compositionally biased region" description="Basic and acidic residues" evidence="6">
    <location>
        <begin position="199"/>
        <end position="231"/>
    </location>
</feature>
<dbReference type="GO" id="GO:0005737">
    <property type="term" value="C:cytoplasm"/>
    <property type="evidence" value="ECO:0007669"/>
    <property type="project" value="UniProtKB-SubCell"/>
</dbReference>
<dbReference type="InterPro" id="IPR001623">
    <property type="entry name" value="DnaJ_domain"/>
</dbReference>
<evidence type="ECO:0000256" key="1">
    <source>
        <dbReference type="ARBA" id="ARBA00004123"/>
    </source>
</evidence>
<dbReference type="GO" id="GO:0005681">
    <property type="term" value="C:spliceosomal complex"/>
    <property type="evidence" value="ECO:0007669"/>
    <property type="project" value="TreeGrafter"/>
</dbReference>
<reference evidence="8 9" key="1">
    <citation type="journal article" date="2016" name="Genome Announc.">
        <title>Genome Sequence of Madurella mycetomatis mm55, Isolated from a Human Mycetoma Case in Sudan.</title>
        <authorList>
            <person name="Smit S."/>
            <person name="Derks M.F."/>
            <person name="Bervoets S."/>
            <person name="Fahal A."/>
            <person name="van Leeuwen W."/>
            <person name="van Belkum A."/>
            <person name="van de Sande W.W."/>
        </authorList>
    </citation>
    <scope>NUCLEOTIDE SEQUENCE [LARGE SCALE GENOMIC DNA]</scope>
    <source>
        <strain evidence="9">mm55</strain>
    </source>
</reference>
<evidence type="ECO:0000256" key="3">
    <source>
        <dbReference type="ARBA" id="ARBA00022490"/>
    </source>
</evidence>
<dbReference type="SUPFAM" id="SSF46565">
    <property type="entry name" value="Chaperone J-domain"/>
    <property type="match status" value="1"/>
</dbReference>
<comment type="caution">
    <text evidence="8">The sequence shown here is derived from an EMBL/GenBank/DDBJ whole genome shotgun (WGS) entry which is preliminary data.</text>
</comment>
<dbReference type="VEuPathDB" id="FungiDB:MMYC01_208737"/>
<organism evidence="8 9">
    <name type="scientific">Madurella mycetomatis</name>
    <dbReference type="NCBI Taxonomy" id="100816"/>
    <lineage>
        <taxon>Eukaryota</taxon>
        <taxon>Fungi</taxon>
        <taxon>Dikarya</taxon>
        <taxon>Ascomycota</taxon>
        <taxon>Pezizomycotina</taxon>
        <taxon>Sordariomycetes</taxon>
        <taxon>Sordariomycetidae</taxon>
        <taxon>Sordariales</taxon>
        <taxon>Sordariales incertae sedis</taxon>
        <taxon>Madurella</taxon>
    </lineage>
</organism>
<dbReference type="OrthoDB" id="376357at2759"/>
<dbReference type="Gene3D" id="1.10.287.110">
    <property type="entry name" value="DnaJ domain"/>
    <property type="match status" value="1"/>
</dbReference>
<name>A0A175VWR5_9PEZI</name>
<gene>
    <name evidence="8" type="ORF">MMYC01_208737</name>
</gene>
<dbReference type="PROSITE" id="PS50076">
    <property type="entry name" value="DNAJ_2"/>
    <property type="match status" value="1"/>
</dbReference>
<dbReference type="InterPro" id="IPR052094">
    <property type="entry name" value="Pre-mRNA-splicing_ERAD"/>
</dbReference>
<keyword evidence="9" id="KW-1185">Reference proteome</keyword>
<dbReference type="Proteomes" id="UP000078237">
    <property type="component" value="Unassembled WGS sequence"/>
</dbReference>
<dbReference type="PANTHER" id="PTHR44313">
    <property type="entry name" value="DNAJ HOMOLOG SUBFAMILY C MEMBER 17"/>
    <property type="match status" value="1"/>
</dbReference>
<evidence type="ECO:0000256" key="2">
    <source>
        <dbReference type="ARBA" id="ARBA00004496"/>
    </source>
</evidence>
<evidence type="ECO:0000313" key="8">
    <source>
        <dbReference type="EMBL" id="KXX75174.1"/>
    </source>
</evidence>
<evidence type="ECO:0000256" key="5">
    <source>
        <dbReference type="ARBA" id="ARBA00023242"/>
    </source>
</evidence>
<dbReference type="Pfam" id="PF00226">
    <property type="entry name" value="DnaJ"/>
    <property type="match status" value="1"/>
</dbReference>
<evidence type="ECO:0000256" key="4">
    <source>
        <dbReference type="ARBA" id="ARBA00023186"/>
    </source>
</evidence>
<evidence type="ECO:0000259" key="7">
    <source>
        <dbReference type="PROSITE" id="PS50076"/>
    </source>
</evidence>
<keyword evidence="3" id="KW-0963">Cytoplasm</keyword>
<dbReference type="EMBL" id="LCTW02000289">
    <property type="protein sequence ID" value="KXX75174.1"/>
    <property type="molecule type" value="Genomic_DNA"/>
</dbReference>
<comment type="subcellular location">
    <subcellularLocation>
        <location evidence="2">Cytoplasm</location>
    </subcellularLocation>
    <subcellularLocation>
        <location evidence="1">Nucleus</location>
    </subcellularLocation>
</comment>
<feature type="region of interest" description="Disordered" evidence="6">
    <location>
        <begin position="149"/>
        <end position="309"/>
    </location>
</feature>
<evidence type="ECO:0000313" key="9">
    <source>
        <dbReference type="Proteomes" id="UP000078237"/>
    </source>
</evidence>
<dbReference type="AlphaFoldDB" id="A0A175VWR5"/>
<proteinExistence type="predicted"/>
<dbReference type="STRING" id="100816.A0A175VWR5"/>
<feature type="compositionally biased region" description="Basic and acidic residues" evidence="6">
    <location>
        <begin position="290"/>
        <end position="302"/>
    </location>
</feature>
<dbReference type="SMART" id="SM00271">
    <property type="entry name" value="DnaJ"/>
    <property type="match status" value="1"/>
</dbReference>
<dbReference type="InterPro" id="IPR036869">
    <property type="entry name" value="J_dom_sf"/>
</dbReference>
<dbReference type="CDD" id="cd06257">
    <property type="entry name" value="DnaJ"/>
    <property type="match status" value="1"/>
</dbReference>
<keyword evidence="4" id="KW-0143">Chaperone</keyword>
<dbReference type="GO" id="GO:0000390">
    <property type="term" value="P:spliceosomal complex disassembly"/>
    <property type="evidence" value="ECO:0007669"/>
    <property type="project" value="TreeGrafter"/>
</dbReference>
<sequence>MAEQDLINYARDAASRGDDLFALLATDATASEADIRRAFRRKALTAHPDKAGDAYDPELYERLERARDVLLTPEAREAYDNGMRAVLQKKLQLEQMSLKRRQLVEDLERREEEAKRAKTTSAQMPDLERAAMAARGRAKLEEMRRLREEAEVRERLAREKEAGAAGGAPFVAPTGDSDTARPGENGQQAPASAGDEYDERIADLEKRLKEKQQRKAEKEQRKAEKKAKKDGAPLAPLSPRREPSNIPPPSTAAEPQADEEKRSATPPAASNPSRTGGFASTLARLRAAQAKKDEEKRRKAEQEAQSAGA</sequence>